<gene>
    <name evidence="2" type="primary">TAP42</name>
    <name evidence="2" type="ORF">MJAP1_002755</name>
</gene>
<dbReference type="GO" id="GO:0009966">
    <property type="term" value="P:regulation of signal transduction"/>
    <property type="evidence" value="ECO:0007669"/>
    <property type="project" value="InterPro"/>
</dbReference>
<dbReference type="InterPro" id="IPR038511">
    <property type="entry name" value="TAP42/TAP46-like_sf"/>
</dbReference>
<evidence type="ECO:0000313" key="2">
    <source>
        <dbReference type="EMBL" id="WFD39774.1"/>
    </source>
</evidence>
<name>A0AAF0F3J0_9BASI</name>
<dbReference type="Proteomes" id="UP001217754">
    <property type="component" value="Chromosome 4"/>
</dbReference>
<dbReference type="PANTHER" id="PTHR10933">
    <property type="entry name" value="IMMUNOGLOBULIN-BINDING PROTEIN 1"/>
    <property type="match status" value="1"/>
</dbReference>
<dbReference type="GO" id="GO:0035303">
    <property type="term" value="P:regulation of dephosphorylation"/>
    <property type="evidence" value="ECO:0007669"/>
    <property type="project" value="TreeGrafter"/>
</dbReference>
<feature type="region of interest" description="Disordered" evidence="1">
    <location>
        <begin position="189"/>
        <end position="209"/>
    </location>
</feature>
<dbReference type="GeneID" id="85226406"/>
<organism evidence="2 3">
    <name type="scientific">Malassezia japonica</name>
    <dbReference type="NCBI Taxonomy" id="223818"/>
    <lineage>
        <taxon>Eukaryota</taxon>
        <taxon>Fungi</taxon>
        <taxon>Dikarya</taxon>
        <taxon>Basidiomycota</taxon>
        <taxon>Ustilaginomycotina</taxon>
        <taxon>Malasseziomycetes</taxon>
        <taxon>Malasseziales</taxon>
        <taxon>Malasseziaceae</taxon>
        <taxon>Malassezia</taxon>
    </lineage>
</organism>
<dbReference type="EMBL" id="CP119961">
    <property type="protein sequence ID" value="WFD39774.1"/>
    <property type="molecule type" value="Genomic_DNA"/>
</dbReference>
<protein>
    <submittedName>
        <fullName evidence="2">Type 2A phosphatase-associated protein 42</fullName>
    </submittedName>
</protein>
<proteinExistence type="predicted"/>
<evidence type="ECO:0000313" key="3">
    <source>
        <dbReference type="Proteomes" id="UP001217754"/>
    </source>
</evidence>
<dbReference type="AlphaFoldDB" id="A0AAF0F3J0"/>
<dbReference type="GO" id="GO:0005829">
    <property type="term" value="C:cytosol"/>
    <property type="evidence" value="ECO:0007669"/>
    <property type="project" value="TreeGrafter"/>
</dbReference>
<dbReference type="Pfam" id="PF04177">
    <property type="entry name" value="TAP42"/>
    <property type="match status" value="1"/>
</dbReference>
<feature type="compositionally biased region" description="Basic and acidic residues" evidence="1">
    <location>
        <begin position="363"/>
        <end position="379"/>
    </location>
</feature>
<evidence type="ECO:0000256" key="1">
    <source>
        <dbReference type="SAM" id="MobiDB-lite"/>
    </source>
</evidence>
<keyword evidence="3" id="KW-1185">Reference proteome</keyword>
<feature type="compositionally biased region" description="Acidic residues" evidence="1">
    <location>
        <begin position="189"/>
        <end position="200"/>
    </location>
</feature>
<dbReference type="Gene3D" id="1.25.40.540">
    <property type="entry name" value="TAP42-like family"/>
    <property type="match status" value="1"/>
</dbReference>
<feature type="region of interest" description="Disordered" evidence="1">
    <location>
        <begin position="363"/>
        <end position="399"/>
    </location>
</feature>
<accession>A0AAF0F3J0</accession>
<reference evidence="2" key="1">
    <citation type="submission" date="2023-03" db="EMBL/GenBank/DDBJ databases">
        <title>Mating type loci evolution in Malassezia.</title>
        <authorList>
            <person name="Coelho M.A."/>
        </authorList>
    </citation>
    <scope>NUCLEOTIDE SEQUENCE</scope>
    <source>
        <strain evidence="2">CBS 9431</strain>
    </source>
</reference>
<dbReference type="InterPro" id="IPR007304">
    <property type="entry name" value="TAP46-like"/>
</dbReference>
<dbReference type="GO" id="GO:0051721">
    <property type="term" value="F:protein phosphatase 2A binding"/>
    <property type="evidence" value="ECO:0007669"/>
    <property type="project" value="TreeGrafter"/>
</dbReference>
<dbReference type="RefSeq" id="XP_060122671.1">
    <property type="nucleotide sequence ID" value="XM_060266688.1"/>
</dbReference>
<dbReference type="PANTHER" id="PTHR10933:SF9">
    <property type="entry name" value="IMMUNOGLOBULIN-BINDING PROTEIN 1"/>
    <property type="match status" value="1"/>
</dbReference>
<sequence>MSGSLTGRLDEACRRAAEPAGDNAERALRVLAEVARDADALSVISENEPLREIQTRSLRVLFIPSVQAELEQSMRVTEGDRMQKRRAQVEASAGAARLFFEMTARHRAVPEAVLVMVRSQASEQKEQQLAPAERRHLKMQLYKMQKELERLLDAFRTEYRAKAHKKNPALPVPPAISDVFYDLLIVPGDTDEDEDEDEESAPSGTYEARPPKTLRDYLLMLLVLHAVRTANTMSSAQQELELLKNAPPLSEAPVPRSDDDTWRLDSRWFSGRNGGPLLGEGGKPLRPFVITGSQGQGPSAPGDRRSQLQAQVFQPSHRLPTMSIDEYLAEEERRGNILRDGGPAQAAQATPREQRAEIAEMDGTREAEEAEEAARKEAIEWDAFTESNKRGAGNTINRG</sequence>